<dbReference type="GeneID" id="63687942"/>
<reference evidence="1 2" key="1">
    <citation type="journal article" date="2012" name="Science">
        <title>The Paleozoic origin of enzymatic lignin decomposition reconstructed from 31 fungal genomes.</title>
        <authorList>
            <person name="Floudas D."/>
            <person name="Binder M."/>
            <person name="Riley R."/>
            <person name="Barry K."/>
            <person name="Blanchette R.A."/>
            <person name="Henrissat B."/>
            <person name="Martinez A.T."/>
            <person name="Otillar R."/>
            <person name="Spatafora J.W."/>
            <person name="Yadav J.S."/>
            <person name="Aerts A."/>
            <person name="Benoit I."/>
            <person name="Boyd A."/>
            <person name="Carlson A."/>
            <person name="Copeland A."/>
            <person name="Coutinho P.M."/>
            <person name="de Vries R.P."/>
            <person name="Ferreira P."/>
            <person name="Findley K."/>
            <person name="Foster B."/>
            <person name="Gaskell J."/>
            <person name="Glotzer D."/>
            <person name="Gorecki P."/>
            <person name="Heitman J."/>
            <person name="Hesse C."/>
            <person name="Hori C."/>
            <person name="Igarashi K."/>
            <person name="Jurgens J.A."/>
            <person name="Kallen N."/>
            <person name="Kersten P."/>
            <person name="Kohler A."/>
            <person name="Kuees U."/>
            <person name="Kumar T.K.A."/>
            <person name="Kuo A."/>
            <person name="LaButti K."/>
            <person name="Larrondo L.F."/>
            <person name="Lindquist E."/>
            <person name="Ling A."/>
            <person name="Lombard V."/>
            <person name="Lucas S."/>
            <person name="Lundell T."/>
            <person name="Martin R."/>
            <person name="McLaughlin D.J."/>
            <person name="Morgenstern I."/>
            <person name="Morin E."/>
            <person name="Murat C."/>
            <person name="Nagy L.G."/>
            <person name="Nolan M."/>
            <person name="Ohm R.A."/>
            <person name="Patyshakuliyeva A."/>
            <person name="Rokas A."/>
            <person name="Ruiz-Duenas F.J."/>
            <person name="Sabat G."/>
            <person name="Salamov A."/>
            <person name="Samejima M."/>
            <person name="Schmutz J."/>
            <person name="Slot J.C."/>
            <person name="St John F."/>
            <person name="Stenlid J."/>
            <person name="Sun H."/>
            <person name="Sun S."/>
            <person name="Syed K."/>
            <person name="Tsang A."/>
            <person name="Wiebenga A."/>
            <person name="Young D."/>
            <person name="Pisabarro A."/>
            <person name="Eastwood D.C."/>
            <person name="Martin F."/>
            <person name="Cullen D."/>
            <person name="Grigoriev I.V."/>
            <person name="Hibbett D.S."/>
        </authorList>
    </citation>
    <scope>NUCLEOTIDE SEQUENCE [LARGE SCALE GENOMIC DNA]</scope>
    <source>
        <strain evidence="1 2">DJM-731 SS1</strain>
    </source>
</reference>
<organism evidence="1 2">
    <name type="scientific">Dacryopinax primogenitus (strain DJM 731)</name>
    <name type="common">Brown rot fungus</name>
    <dbReference type="NCBI Taxonomy" id="1858805"/>
    <lineage>
        <taxon>Eukaryota</taxon>
        <taxon>Fungi</taxon>
        <taxon>Dikarya</taxon>
        <taxon>Basidiomycota</taxon>
        <taxon>Agaricomycotina</taxon>
        <taxon>Dacrymycetes</taxon>
        <taxon>Dacrymycetales</taxon>
        <taxon>Dacrymycetaceae</taxon>
        <taxon>Dacryopinax</taxon>
    </lineage>
</organism>
<evidence type="ECO:0000313" key="1">
    <source>
        <dbReference type="EMBL" id="EJU01481.1"/>
    </source>
</evidence>
<keyword evidence="2" id="KW-1185">Reference proteome</keyword>
<gene>
    <name evidence="1" type="ORF">DACRYDRAFT_22604</name>
</gene>
<protein>
    <submittedName>
        <fullName evidence="1">Uncharacterized protein</fullName>
    </submittedName>
</protein>
<dbReference type="AlphaFoldDB" id="M5FUN9"/>
<name>M5FUN9_DACPD</name>
<dbReference type="HOGENOM" id="CLU_729625_0_0_1"/>
<proteinExistence type="predicted"/>
<dbReference type="STRING" id="1858805.M5FUN9"/>
<dbReference type="OrthoDB" id="3350156at2759"/>
<dbReference type="Proteomes" id="UP000030653">
    <property type="component" value="Unassembled WGS sequence"/>
</dbReference>
<sequence>MASPYGETIGEMKLILVSRASDEESRERVRRALLDENHDVLRVYSSETLPDGSKMILADTTIRTGETEEGVKNVCVTETLGYDEHGDVNDAIRSVLPSVYEPFRRIQSLLHPAAGPTALLIDLLASPGSHFFLACVFLLPQDPTPLEHTLFRVLEATMPIVSVGDSTTSLRTQSSSFPSPTRRQLQPTHTVPELVYTLFRSPQERDRLRREAAAGFLSWWSAERANVSCQVDQVDVVAADSFYGSDKSRELQQSDALSSTPLFRALPMPVLDPLHHTMVFSPLTLLRPLLHRMAQWTLDTAVRGGWRCNQYTKVPCTPACMEPAEKRFSSPKTCSLKIAKIPASDWNGPHWTWGGIARGVAGFAAITVIWAGLVWATTI</sequence>
<dbReference type="EMBL" id="JH795864">
    <property type="protein sequence ID" value="EJU01481.1"/>
    <property type="molecule type" value="Genomic_DNA"/>
</dbReference>
<evidence type="ECO:0000313" key="2">
    <source>
        <dbReference type="Proteomes" id="UP000030653"/>
    </source>
</evidence>
<accession>M5FUN9</accession>
<dbReference type="RefSeq" id="XP_040628378.1">
    <property type="nucleotide sequence ID" value="XM_040772880.1"/>
</dbReference>